<evidence type="ECO:0000313" key="3">
    <source>
        <dbReference type="Proteomes" id="UP000800235"/>
    </source>
</evidence>
<evidence type="ECO:0000313" key="2">
    <source>
        <dbReference type="EMBL" id="KAF2434401.1"/>
    </source>
</evidence>
<dbReference type="EMBL" id="MU007016">
    <property type="protein sequence ID" value="KAF2434401.1"/>
    <property type="molecule type" value="Genomic_DNA"/>
</dbReference>
<proteinExistence type="predicted"/>
<feature type="region of interest" description="Disordered" evidence="1">
    <location>
        <begin position="1"/>
        <end position="84"/>
    </location>
</feature>
<protein>
    <submittedName>
        <fullName evidence="2">Uncharacterized protein</fullName>
    </submittedName>
</protein>
<gene>
    <name evidence="2" type="ORF">EJ08DRAFT_465579</name>
</gene>
<comment type="caution">
    <text evidence="2">The sequence shown here is derived from an EMBL/GenBank/DDBJ whole genome shotgun (WGS) entry which is preliminary data.</text>
</comment>
<organism evidence="2 3">
    <name type="scientific">Tothia fuscella</name>
    <dbReference type="NCBI Taxonomy" id="1048955"/>
    <lineage>
        <taxon>Eukaryota</taxon>
        <taxon>Fungi</taxon>
        <taxon>Dikarya</taxon>
        <taxon>Ascomycota</taxon>
        <taxon>Pezizomycotina</taxon>
        <taxon>Dothideomycetes</taxon>
        <taxon>Pleosporomycetidae</taxon>
        <taxon>Venturiales</taxon>
        <taxon>Cylindrosympodiaceae</taxon>
        <taxon>Tothia</taxon>
    </lineage>
</organism>
<name>A0A9P4NZ39_9PEZI</name>
<evidence type="ECO:0000256" key="1">
    <source>
        <dbReference type="SAM" id="MobiDB-lite"/>
    </source>
</evidence>
<keyword evidence="3" id="KW-1185">Reference proteome</keyword>
<feature type="compositionally biased region" description="Polar residues" evidence="1">
    <location>
        <begin position="13"/>
        <end position="28"/>
    </location>
</feature>
<dbReference type="AlphaFoldDB" id="A0A9P4NZ39"/>
<accession>A0A9P4NZ39</accession>
<dbReference type="Proteomes" id="UP000800235">
    <property type="component" value="Unassembled WGS sequence"/>
</dbReference>
<sequence length="223" mass="25058">MDRELWAQERPPISTQLDTCSGITSTDIVRSAMNPPSHLNKPEPKLVTSEKENLTPKKQLATVENDSGDVESDTPMSDANPGPGRYAHLQQKFIDTTDERHRGNIRADTKTMLAIKENEPSKCLDKFIETYGIKPGTAMIIMNLASEEVKDLLDVRGHARQLPKWVGTGRGRDIVDEIDRLVECLLGKIRKHGLVGIYEEEDAAFEEEVSRVVLGFYEENEKL</sequence>
<reference evidence="2" key="1">
    <citation type="journal article" date="2020" name="Stud. Mycol.">
        <title>101 Dothideomycetes genomes: a test case for predicting lifestyles and emergence of pathogens.</title>
        <authorList>
            <person name="Haridas S."/>
            <person name="Albert R."/>
            <person name="Binder M."/>
            <person name="Bloem J."/>
            <person name="Labutti K."/>
            <person name="Salamov A."/>
            <person name="Andreopoulos B."/>
            <person name="Baker S."/>
            <person name="Barry K."/>
            <person name="Bills G."/>
            <person name="Bluhm B."/>
            <person name="Cannon C."/>
            <person name="Castanera R."/>
            <person name="Culley D."/>
            <person name="Daum C."/>
            <person name="Ezra D."/>
            <person name="Gonzalez J."/>
            <person name="Henrissat B."/>
            <person name="Kuo A."/>
            <person name="Liang C."/>
            <person name="Lipzen A."/>
            <person name="Lutzoni F."/>
            <person name="Magnuson J."/>
            <person name="Mondo S."/>
            <person name="Nolan M."/>
            <person name="Ohm R."/>
            <person name="Pangilinan J."/>
            <person name="Park H.-J."/>
            <person name="Ramirez L."/>
            <person name="Alfaro M."/>
            <person name="Sun H."/>
            <person name="Tritt A."/>
            <person name="Yoshinaga Y."/>
            <person name="Zwiers L.-H."/>
            <person name="Turgeon B."/>
            <person name="Goodwin S."/>
            <person name="Spatafora J."/>
            <person name="Crous P."/>
            <person name="Grigoriev I."/>
        </authorList>
    </citation>
    <scope>NUCLEOTIDE SEQUENCE</scope>
    <source>
        <strain evidence="2">CBS 130266</strain>
    </source>
</reference>
<feature type="compositionally biased region" description="Basic and acidic residues" evidence="1">
    <location>
        <begin position="40"/>
        <end position="55"/>
    </location>
</feature>